<organism evidence="1 2">
    <name type="scientific">Rhodanobacter lycopersici</name>
    <dbReference type="NCBI Taxonomy" id="3162487"/>
    <lineage>
        <taxon>Bacteria</taxon>
        <taxon>Pseudomonadati</taxon>
        <taxon>Pseudomonadota</taxon>
        <taxon>Gammaproteobacteria</taxon>
        <taxon>Lysobacterales</taxon>
        <taxon>Rhodanobacteraceae</taxon>
        <taxon>Rhodanobacter</taxon>
    </lineage>
</organism>
<sequence length="159" mass="17858">MKLFLDVEWADVLASELVSIALVSDDGHHAFYGERNPLPAEPVPWVATVVYPLLERGTAAMPDRLLTKSLRTFLASIPAPTIIYDSPHDRALCQYVLDGLDEPEPEGPGPSITWLHLELDAARERWWRDHPKHQPRRHHAAMDALALRGAWLSQQGCSL</sequence>
<name>A0ABV3QGF9_9GAMM</name>
<keyword evidence="2" id="KW-1185">Reference proteome</keyword>
<dbReference type="EMBL" id="JBFOHK010000004">
    <property type="protein sequence ID" value="MEW9572918.1"/>
    <property type="molecule type" value="Genomic_DNA"/>
</dbReference>
<gene>
    <name evidence="1" type="ORF">ABQJ54_14265</name>
</gene>
<dbReference type="InterPro" id="IPR036397">
    <property type="entry name" value="RNaseH_sf"/>
</dbReference>
<protein>
    <submittedName>
        <fullName evidence="1">Uncharacterized protein</fullName>
    </submittedName>
</protein>
<reference evidence="1 2" key="1">
    <citation type="submission" date="2024-06" db="EMBL/GenBank/DDBJ databases">
        <authorList>
            <person name="Woo H."/>
        </authorList>
    </citation>
    <scope>NUCLEOTIDE SEQUENCE [LARGE SCALE GENOMIC DNA]</scope>
    <source>
        <strain evidence="1 2">Si-c</strain>
    </source>
</reference>
<evidence type="ECO:0000313" key="1">
    <source>
        <dbReference type="EMBL" id="MEW9572918.1"/>
    </source>
</evidence>
<proteinExistence type="predicted"/>
<evidence type="ECO:0000313" key="2">
    <source>
        <dbReference type="Proteomes" id="UP001556220"/>
    </source>
</evidence>
<dbReference type="RefSeq" id="WP_367854982.1">
    <property type="nucleotide sequence ID" value="NZ_JBFOHK010000004.1"/>
</dbReference>
<dbReference type="Gene3D" id="3.30.420.10">
    <property type="entry name" value="Ribonuclease H-like superfamily/Ribonuclease H"/>
    <property type="match status" value="1"/>
</dbReference>
<comment type="caution">
    <text evidence="1">The sequence shown here is derived from an EMBL/GenBank/DDBJ whole genome shotgun (WGS) entry which is preliminary data.</text>
</comment>
<dbReference type="Proteomes" id="UP001556220">
    <property type="component" value="Unassembled WGS sequence"/>
</dbReference>
<accession>A0ABV3QGF9</accession>